<proteinExistence type="predicted"/>
<reference evidence="1 2" key="1">
    <citation type="submission" date="2024-06" db="EMBL/GenBank/DDBJ databases">
        <title>The draft genome of Grus japonensis, version 3.</title>
        <authorList>
            <person name="Nabeshima K."/>
            <person name="Suzuki S."/>
            <person name="Onuma M."/>
        </authorList>
    </citation>
    <scope>NUCLEOTIDE SEQUENCE [LARGE SCALE GENOMIC DNA]</scope>
    <source>
        <strain evidence="1 2">451A</strain>
    </source>
</reference>
<keyword evidence="2" id="KW-1185">Reference proteome</keyword>
<accession>A0ABC9WWT7</accession>
<sequence>MRLASRSEETRKHPVAVVKGSSHPLNADLQIIGNSYHFSWCFSKAALQNQVWAETAEPEWRILSACCCVPKQTLGS</sequence>
<evidence type="ECO:0000313" key="2">
    <source>
        <dbReference type="Proteomes" id="UP001623348"/>
    </source>
</evidence>
<gene>
    <name evidence="1" type="ORF">GRJ2_001391700</name>
</gene>
<evidence type="ECO:0000313" key="1">
    <source>
        <dbReference type="EMBL" id="GAB0189264.1"/>
    </source>
</evidence>
<protein>
    <submittedName>
        <fullName evidence="1">Uncharacterized protein</fullName>
    </submittedName>
</protein>
<name>A0ABC9WWT7_GRUJA</name>
<dbReference type="EMBL" id="BAAFJT010000004">
    <property type="protein sequence ID" value="GAB0189264.1"/>
    <property type="molecule type" value="Genomic_DNA"/>
</dbReference>
<dbReference type="Proteomes" id="UP001623348">
    <property type="component" value="Unassembled WGS sequence"/>
</dbReference>
<dbReference type="AlphaFoldDB" id="A0ABC9WWT7"/>
<organism evidence="1 2">
    <name type="scientific">Grus japonensis</name>
    <name type="common">Japanese crane</name>
    <name type="synonym">Red-crowned crane</name>
    <dbReference type="NCBI Taxonomy" id="30415"/>
    <lineage>
        <taxon>Eukaryota</taxon>
        <taxon>Metazoa</taxon>
        <taxon>Chordata</taxon>
        <taxon>Craniata</taxon>
        <taxon>Vertebrata</taxon>
        <taxon>Euteleostomi</taxon>
        <taxon>Archelosauria</taxon>
        <taxon>Archosauria</taxon>
        <taxon>Dinosauria</taxon>
        <taxon>Saurischia</taxon>
        <taxon>Theropoda</taxon>
        <taxon>Coelurosauria</taxon>
        <taxon>Aves</taxon>
        <taxon>Neognathae</taxon>
        <taxon>Neoaves</taxon>
        <taxon>Gruiformes</taxon>
        <taxon>Gruidae</taxon>
        <taxon>Grus</taxon>
    </lineage>
</organism>
<comment type="caution">
    <text evidence="1">The sequence shown here is derived from an EMBL/GenBank/DDBJ whole genome shotgun (WGS) entry which is preliminary data.</text>
</comment>